<dbReference type="Gene3D" id="3.40.47.10">
    <property type="match status" value="1"/>
</dbReference>
<evidence type="ECO:0000256" key="4">
    <source>
        <dbReference type="ARBA" id="ARBA00023055"/>
    </source>
</evidence>
<proteinExistence type="predicted"/>
<evidence type="ECO:0000259" key="9">
    <source>
        <dbReference type="Pfam" id="PF22691"/>
    </source>
</evidence>
<evidence type="ECO:0000259" key="8">
    <source>
        <dbReference type="Pfam" id="PF00108"/>
    </source>
</evidence>
<dbReference type="GO" id="GO:0008299">
    <property type="term" value="P:isoprenoid biosynthetic process"/>
    <property type="evidence" value="ECO:0007669"/>
    <property type="project" value="UniProtKB-KW"/>
</dbReference>
<evidence type="ECO:0000256" key="7">
    <source>
        <dbReference type="ARBA" id="ARBA00032316"/>
    </source>
</evidence>
<dbReference type="PANTHER" id="PTHR42870:SF1">
    <property type="entry name" value="NON-SPECIFIC LIPID-TRANSFER PROTEIN-LIKE 2"/>
    <property type="match status" value="1"/>
</dbReference>
<evidence type="ECO:0000313" key="11">
    <source>
        <dbReference type="EMBL" id="GGT97841.1"/>
    </source>
</evidence>
<dbReference type="GO" id="GO:0006869">
    <property type="term" value="P:lipid transport"/>
    <property type="evidence" value="ECO:0007669"/>
    <property type="project" value="UniProtKB-KW"/>
</dbReference>
<dbReference type="EC" id="2.3.1.176" evidence="1"/>
<keyword evidence="5" id="KW-0446">Lipid-binding</keyword>
<dbReference type="Proteomes" id="UP000276741">
    <property type="component" value="Chromosome"/>
</dbReference>
<dbReference type="SUPFAM" id="SSF53901">
    <property type="entry name" value="Thiolase-like"/>
    <property type="match status" value="2"/>
</dbReference>
<protein>
    <recommendedName>
        <fullName evidence="1">propanoyl-CoA C-acyltransferase</fullName>
        <ecNumber evidence="1">2.3.1.176</ecNumber>
    </recommendedName>
    <alternativeName>
        <fullName evidence="7">Propanoyl-CoA C-acyltransferase</fullName>
    </alternativeName>
</protein>
<dbReference type="PROSITE" id="PS00737">
    <property type="entry name" value="THIOLASE_2"/>
    <property type="match status" value="1"/>
</dbReference>
<dbReference type="OrthoDB" id="167534at2157"/>
<reference evidence="12" key="2">
    <citation type="submission" date="2018-04" db="EMBL/GenBank/DDBJ databases">
        <title>Complete genome sequence of Sulfodiicoccus acidiphilus strain HS-1.</title>
        <authorList>
            <person name="Sakai H.D."/>
            <person name="Kurosawa N."/>
        </authorList>
    </citation>
    <scope>NUCLEOTIDE SEQUENCE [LARGE SCALE GENOMIC DNA]</scope>
    <source>
        <strain evidence="12">HS-1</strain>
    </source>
</reference>
<keyword evidence="6" id="KW-0414">Isoprene biosynthesis</keyword>
<dbReference type="GeneID" id="38667565"/>
<dbReference type="InterPro" id="IPR016039">
    <property type="entry name" value="Thiolase-like"/>
</dbReference>
<dbReference type="PIRSF" id="PIRSF000429">
    <property type="entry name" value="Ac-CoA_Ac_transf"/>
    <property type="match status" value="1"/>
</dbReference>
<gene>
    <name evidence="11" type="ORF">GCM10007116_14230</name>
    <name evidence="10" type="ORF">HS1genome_2106</name>
</gene>
<dbReference type="Pfam" id="PF22691">
    <property type="entry name" value="Thiolase_C_1"/>
    <property type="match status" value="1"/>
</dbReference>
<dbReference type="GO" id="GO:0008289">
    <property type="term" value="F:lipid binding"/>
    <property type="evidence" value="ECO:0007669"/>
    <property type="project" value="UniProtKB-KW"/>
</dbReference>
<organism evidence="10 12">
    <name type="scientific">Sulfodiicoccus acidiphilus</name>
    <dbReference type="NCBI Taxonomy" id="1670455"/>
    <lineage>
        <taxon>Archaea</taxon>
        <taxon>Thermoproteota</taxon>
        <taxon>Thermoprotei</taxon>
        <taxon>Sulfolobales</taxon>
        <taxon>Sulfolobaceae</taxon>
        <taxon>Sulfodiicoccus</taxon>
    </lineage>
</organism>
<dbReference type="InterPro" id="IPR055140">
    <property type="entry name" value="Thiolase_C_2"/>
</dbReference>
<dbReference type="InterPro" id="IPR002155">
    <property type="entry name" value="Thiolase"/>
</dbReference>
<evidence type="ECO:0000256" key="6">
    <source>
        <dbReference type="ARBA" id="ARBA00023229"/>
    </source>
</evidence>
<evidence type="ECO:0000313" key="10">
    <source>
        <dbReference type="EMBL" id="BBD73717.1"/>
    </source>
</evidence>
<evidence type="ECO:0000256" key="5">
    <source>
        <dbReference type="ARBA" id="ARBA00023121"/>
    </source>
</evidence>
<name>A0A348B6B5_9CREN</name>
<dbReference type="RefSeq" id="WP_126450992.1">
    <property type="nucleotide sequence ID" value="NZ_AP018553.1"/>
</dbReference>
<dbReference type="InterPro" id="IPR020616">
    <property type="entry name" value="Thiolase_N"/>
</dbReference>
<feature type="domain" description="Thiolase N-terminal" evidence="8">
    <location>
        <begin position="4"/>
        <end position="214"/>
    </location>
</feature>
<dbReference type="AlphaFoldDB" id="A0A348B6B5"/>
<evidence type="ECO:0000256" key="3">
    <source>
        <dbReference type="ARBA" id="ARBA00022679"/>
    </source>
</evidence>
<dbReference type="Pfam" id="PF00108">
    <property type="entry name" value="Thiolase_N"/>
    <property type="match status" value="1"/>
</dbReference>
<dbReference type="Proteomes" id="UP000616143">
    <property type="component" value="Unassembled WGS sequence"/>
</dbReference>
<dbReference type="EMBL" id="AP018553">
    <property type="protein sequence ID" value="BBD73717.1"/>
    <property type="molecule type" value="Genomic_DNA"/>
</dbReference>
<accession>A0A348B6B5</accession>
<reference evidence="10" key="3">
    <citation type="journal article" date="2019" name="BMC Res. Notes">
        <title>Complete genome sequence of the Sulfodiicoccus acidiphilus strain HS-1T, the first crenarchaeon that lacks polB3, isolated from an acidic hot spring in Ohwaku-dani, Hakone, Japan.</title>
        <authorList>
            <person name="Sakai H.D."/>
            <person name="Kurosawa N."/>
        </authorList>
    </citation>
    <scope>NUCLEOTIDE SEQUENCE</scope>
    <source>
        <strain evidence="10">HS-1</strain>
    </source>
</reference>
<evidence type="ECO:0000313" key="12">
    <source>
        <dbReference type="Proteomes" id="UP000276741"/>
    </source>
</evidence>
<reference evidence="11" key="1">
    <citation type="journal article" date="2014" name="Int. J. Syst. Evol. Microbiol.">
        <title>Complete genome sequence of Corynebacterium casei LMG S-19264T (=DSM 44701T), isolated from a smear-ripened cheese.</title>
        <authorList>
            <consortium name="US DOE Joint Genome Institute (JGI-PGF)"/>
            <person name="Walter F."/>
            <person name="Albersmeier A."/>
            <person name="Kalinowski J."/>
            <person name="Ruckert C."/>
        </authorList>
    </citation>
    <scope>NUCLEOTIDE SEQUENCE</scope>
    <source>
        <strain evidence="11">JCM 31740</strain>
    </source>
</reference>
<dbReference type="CDD" id="cd00829">
    <property type="entry name" value="SCP-x_thiolase"/>
    <property type="match status" value="1"/>
</dbReference>
<evidence type="ECO:0000256" key="2">
    <source>
        <dbReference type="ARBA" id="ARBA00022448"/>
    </source>
</evidence>
<dbReference type="InterPro" id="IPR020613">
    <property type="entry name" value="Thiolase_CS"/>
</dbReference>
<sequence>MPAIVSASLSKFGKRQEGLMEIAAEAALPVLRGRWDDVDFVVVSNTYSGEFTSTSGLNTLLTTYLSLDAVPSIRIDNTSGSGGSALLVASSLITSGTARRVLVVGVEKMSTLKTRDVTAVISSLLTPRERATGPSLPSLAALAAKLYMSRYGATREALAQVSVKNHHNGALNPYAHVRKEVTVEEVLSSPLVSDPLRVYEYSPISDGAAALLLVGDDEARSFTDKPVYIRGIGTASMSTSITSRDDLLDLSSVREAGAKAFRRAKAEKVDFAELHDMATVLELVQSEALGLLPRGEAWKYSEEGYTALNGELPLNTSGGLVSKGHPIGASGVAQAVEVFQQLRGEAGQRQVRNPSVGLSLSMAGFGNCSTVTIYGVEP</sequence>
<reference evidence="11" key="4">
    <citation type="submission" date="2020-09" db="EMBL/GenBank/DDBJ databases">
        <authorList>
            <person name="Sun Q."/>
            <person name="Ohkuma M."/>
        </authorList>
    </citation>
    <scope>NUCLEOTIDE SEQUENCE</scope>
    <source>
        <strain evidence="11">JCM 31740</strain>
    </source>
</reference>
<keyword evidence="12" id="KW-1185">Reference proteome</keyword>
<dbReference type="GO" id="GO:0016747">
    <property type="term" value="F:acyltransferase activity, transferring groups other than amino-acyl groups"/>
    <property type="evidence" value="ECO:0007669"/>
    <property type="project" value="InterPro"/>
</dbReference>
<dbReference type="PANTHER" id="PTHR42870">
    <property type="entry name" value="ACETYL-COA C-ACETYLTRANSFERASE"/>
    <property type="match status" value="1"/>
</dbReference>
<evidence type="ECO:0000256" key="1">
    <source>
        <dbReference type="ARBA" id="ARBA00012352"/>
    </source>
</evidence>
<keyword evidence="3 10" id="KW-0808">Transferase</keyword>
<dbReference type="EMBL" id="BMQS01000012">
    <property type="protein sequence ID" value="GGT97841.1"/>
    <property type="molecule type" value="Genomic_DNA"/>
</dbReference>
<feature type="domain" description="Thiolase C-terminal" evidence="9">
    <location>
        <begin position="233"/>
        <end position="375"/>
    </location>
</feature>
<keyword evidence="2" id="KW-0813">Transport</keyword>
<keyword evidence="4" id="KW-0445">Lipid transport</keyword>
<dbReference type="KEGG" id="sacd:HS1genome_2106"/>